<evidence type="ECO:0000256" key="5">
    <source>
        <dbReference type="ARBA" id="ARBA00022989"/>
    </source>
</evidence>
<evidence type="ECO:0000256" key="6">
    <source>
        <dbReference type="ARBA" id="ARBA00023136"/>
    </source>
</evidence>
<dbReference type="RefSeq" id="WP_076023505.1">
    <property type="nucleotide sequence ID" value="NZ_JAQFIK010000004.1"/>
</dbReference>
<dbReference type="PANTHER" id="PTHR43663:SF1">
    <property type="entry name" value="CHROMATE TRANSPORTER"/>
    <property type="match status" value="1"/>
</dbReference>
<evidence type="ECO:0000256" key="3">
    <source>
        <dbReference type="ARBA" id="ARBA00022475"/>
    </source>
</evidence>
<feature type="transmembrane region" description="Helical" evidence="7">
    <location>
        <begin position="143"/>
        <end position="176"/>
    </location>
</feature>
<organism evidence="8 9">
    <name type="scientific">Polynucleobacter sphagniphilus</name>
    <dbReference type="NCBI Taxonomy" id="1743169"/>
    <lineage>
        <taxon>Bacteria</taxon>
        <taxon>Pseudomonadati</taxon>
        <taxon>Pseudomonadota</taxon>
        <taxon>Betaproteobacteria</taxon>
        <taxon>Burkholderiales</taxon>
        <taxon>Burkholderiaceae</taxon>
        <taxon>Polynucleobacter</taxon>
    </lineage>
</organism>
<dbReference type="PANTHER" id="PTHR43663">
    <property type="entry name" value="CHROMATE TRANSPORT PROTEIN-RELATED"/>
    <property type="match status" value="1"/>
</dbReference>
<keyword evidence="4 7" id="KW-0812">Transmembrane</keyword>
<dbReference type="InterPro" id="IPR003370">
    <property type="entry name" value="Chromate_transpt"/>
</dbReference>
<reference evidence="8" key="1">
    <citation type="submission" date="2023-04" db="EMBL/GenBank/DDBJ databases">
        <title>Genome Encyclopedia of Bacteria and Archaea VI: Functional Genomics of Type Strains.</title>
        <authorList>
            <person name="Whitman W."/>
        </authorList>
    </citation>
    <scope>NUCLEOTIDE SEQUENCE</scope>
    <source>
        <strain evidence="8">Enz.4-51</strain>
    </source>
</reference>
<comment type="caution">
    <text evidence="8">The sequence shown here is derived from an EMBL/GenBank/DDBJ whole genome shotgun (WGS) entry which is preliminary data.</text>
</comment>
<dbReference type="GO" id="GO:0005886">
    <property type="term" value="C:plasma membrane"/>
    <property type="evidence" value="ECO:0007669"/>
    <property type="project" value="UniProtKB-SubCell"/>
</dbReference>
<evidence type="ECO:0000313" key="9">
    <source>
        <dbReference type="Proteomes" id="UP001161160"/>
    </source>
</evidence>
<evidence type="ECO:0000313" key="8">
    <source>
        <dbReference type="EMBL" id="MDH6503882.1"/>
    </source>
</evidence>
<dbReference type="AlphaFoldDB" id="A0AA43M9X7"/>
<name>A0AA43M9X7_9BURK</name>
<accession>A0AA43M9X7</accession>
<keyword evidence="3" id="KW-1003">Cell membrane</keyword>
<keyword evidence="9" id="KW-1185">Reference proteome</keyword>
<evidence type="ECO:0000256" key="2">
    <source>
        <dbReference type="ARBA" id="ARBA00005262"/>
    </source>
</evidence>
<evidence type="ECO:0000256" key="7">
    <source>
        <dbReference type="SAM" id="Phobius"/>
    </source>
</evidence>
<dbReference type="Pfam" id="PF02417">
    <property type="entry name" value="Chromate_transp"/>
    <property type="match status" value="1"/>
</dbReference>
<dbReference type="EMBL" id="JARXYA010000005">
    <property type="protein sequence ID" value="MDH6503882.1"/>
    <property type="molecule type" value="Genomic_DNA"/>
</dbReference>
<evidence type="ECO:0000256" key="4">
    <source>
        <dbReference type="ARBA" id="ARBA00022692"/>
    </source>
</evidence>
<sequence length="183" mass="19812">MDSHQKKLSPSELFTGFCRIGLSGFGGVLPWARRTIVEKEKWLSPEEFSAMLGICQIAPGPNIMNLAVCVGSKFAGVRGAVAAVTGLMFAPIIIVVLLGMLYESYSFMPAVQGLLRGISAVGVGLIASTGLKMLRTEFRYPPMLVAVALTMIIAIYFHLALGWVVLITAPFALLIAWRKTKHD</sequence>
<dbReference type="Proteomes" id="UP001161160">
    <property type="component" value="Unassembled WGS sequence"/>
</dbReference>
<evidence type="ECO:0000256" key="1">
    <source>
        <dbReference type="ARBA" id="ARBA00004651"/>
    </source>
</evidence>
<keyword evidence="5 7" id="KW-1133">Transmembrane helix</keyword>
<comment type="subcellular location">
    <subcellularLocation>
        <location evidence="1">Cell membrane</location>
        <topology evidence="1">Multi-pass membrane protein</topology>
    </subcellularLocation>
</comment>
<dbReference type="GO" id="GO:0015109">
    <property type="term" value="F:chromate transmembrane transporter activity"/>
    <property type="evidence" value="ECO:0007669"/>
    <property type="project" value="InterPro"/>
</dbReference>
<dbReference type="GeneID" id="83596076"/>
<comment type="similarity">
    <text evidence="2">Belongs to the chromate ion transporter (CHR) (TC 2.A.51) family.</text>
</comment>
<gene>
    <name evidence="8" type="ORF">M2127_001186</name>
</gene>
<protein>
    <submittedName>
        <fullName evidence="8">Chromate transporter</fullName>
    </submittedName>
</protein>
<feature type="transmembrane region" description="Helical" evidence="7">
    <location>
        <begin position="80"/>
        <end position="102"/>
    </location>
</feature>
<feature type="transmembrane region" description="Helical" evidence="7">
    <location>
        <begin position="114"/>
        <end position="131"/>
    </location>
</feature>
<dbReference type="InterPro" id="IPR052518">
    <property type="entry name" value="CHR_Transporter"/>
</dbReference>
<proteinExistence type="inferred from homology"/>
<keyword evidence="6 7" id="KW-0472">Membrane</keyword>